<keyword evidence="1" id="KW-0732">Signal</keyword>
<feature type="chain" id="PRO_5022962477" evidence="1">
    <location>
        <begin position="18"/>
        <end position="245"/>
    </location>
</feature>
<dbReference type="PANTHER" id="PTHR46328:SF8">
    <property type="entry name" value="PROTEIN FAR1-RELATED SEQUENCE 2-LIKE"/>
    <property type="match status" value="1"/>
</dbReference>
<sequence>MVALCLTVLTFLQERLTVFYPNIMYSNISDMKKEEVGEVGEQVDDVDGRLEASTVDESNVHDYDTIQEPYVGMIFESEGAAKTFYDDYARQVGFLTRVLSSHKSECDGLLFSRGLGCRGYHDGQTKVELQKQDKQQESCSAMIHLRRDKNGRWVIKKFARDHNHPLVIQLGESRRTLDEEKDKKIQELTAELRVKKRLSASYREQLLAVVKEVEDHNYNLSMKVQRTLDNLKKLDAEAKELLSGR</sequence>
<evidence type="ECO:0000313" key="3">
    <source>
        <dbReference type="EMBL" id="KAA3480195.1"/>
    </source>
</evidence>
<evidence type="ECO:0000313" key="4">
    <source>
        <dbReference type="Proteomes" id="UP000325315"/>
    </source>
</evidence>
<organism evidence="3 4">
    <name type="scientific">Gossypium australe</name>
    <dbReference type="NCBI Taxonomy" id="47621"/>
    <lineage>
        <taxon>Eukaryota</taxon>
        <taxon>Viridiplantae</taxon>
        <taxon>Streptophyta</taxon>
        <taxon>Embryophyta</taxon>
        <taxon>Tracheophyta</taxon>
        <taxon>Spermatophyta</taxon>
        <taxon>Magnoliopsida</taxon>
        <taxon>eudicotyledons</taxon>
        <taxon>Gunneridae</taxon>
        <taxon>Pentapetalae</taxon>
        <taxon>rosids</taxon>
        <taxon>malvids</taxon>
        <taxon>Malvales</taxon>
        <taxon>Malvaceae</taxon>
        <taxon>Malvoideae</taxon>
        <taxon>Gossypium</taxon>
    </lineage>
</organism>
<proteinExistence type="predicted"/>
<protein>
    <submittedName>
        <fullName evidence="3">Protein FAR1-RELATED SEQUENCE 5-like</fullName>
    </submittedName>
</protein>
<accession>A0A5B6WGK1</accession>
<dbReference type="Pfam" id="PF03101">
    <property type="entry name" value="FAR1"/>
    <property type="match status" value="1"/>
</dbReference>
<reference evidence="4" key="1">
    <citation type="journal article" date="2019" name="Plant Biotechnol. J.">
        <title>Genome sequencing of the Australian wild diploid species Gossypium australe highlights disease resistance and delayed gland morphogenesis.</title>
        <authorList>
            <person name="Cai Y."/>
            <person name="Cai X."/>
            <person name="Wang Q."/>
            <person name="Wang P."/>
            <person name="Zhang Y."/>
            <person name="Cai C."/>
            <person name="Xu Y."/>
            <person name="Wang K."/>
            <person name="Zhou Z."/>
            <person name="Wang C."/>
            <person name="Geng S."/>
            <person name="Li B."/>
            <person name="Dong Q."/>
            <person name="Hou Y."/>
            <person name="Wang H."/>
            <person name="Ai P."/>
            <person name="Liu Z."/>
            <person name="Yi F."/>
            <person name="Sun M."/>
            <person name="An G."/>
            <person name="Cheng J."/>
            <person name="Zhang Y."/>
            <person name="Shi Q."/>
            <person name="Xie Y."/>
            <person name="Shi X."/>
            <person name="Chang Y."/>
            <person name="Huang F."/>
            <person name="Chen Y."/>
            <person name="Hong S."/>
            <person name="Mi L."/>
            <person name="Sun Q."/>
            <person name="Zhang L."/>
            <person name="Zhou B."/>
            <person name="Peng R."/>
            <person name="Zhang X."/>
            <person name="Liu F."/>
        </authorList>
    </citation>
    <scope>NUCLEOTIDE SEQUENCE [LARGE SCALE GENOMIC DNA]</scope>
    <source>
        <strain evidence="4">cv. PA1801</strain>
    </source>
</reference>
<dbReference type="EMBL" id="SMMG02000003">
    <property type="protein sequence ID" value="KAA3480195.1"/>
    <property type="molecule type" value="Genomic_DNA"/>
</dbReference>
<dbReference type="PANTHER" id="PTHR46328">
    <property type="entry name" value="FAR-RED IMPAIRED RESPONSIVE (FAR1) FAMILY PROTEIN-RELATED"/>
    <property type="match status" value="1"/>
</dbReference>
<dbReference type="OrthoDB" id="1886686at2759"/>
<dbReference type="Proteomes" id="UP000325315">
    <property type="component" value="Unassembled WGS sequence"/>
</dbReference>
<evidence type="ECO:0000259" key="2">
    <source>
        <dbReference type="Pfam" id="PF03101"/>
    </source>
</evidence>
<keyword evidence="4" id="KW-1185">Reference proteome</keyword>
<dbReference type="AlphaFoldDB" id="A0A5B6WGK1"/>
<feature type="signal peptide" evidence="1">
    <location>
        <begin position="1"/>
        <end position="17"/>
    </location>
</feature>
<gene>
    <name evidence="3" type="ORF">EPI10_020645</name>
</gene>
<feature type="domain" description="FAR1" evidence="2">
    <location>
        <begin position="83"/>
        <end position="167"/>
    </location>
</feature>
<name>A0A5B6WGK1_9ROSI</name>
<comment type="caution">
    <text evidence="3">The sequence shown here is derived from an EMBL/GenBank/DDBJ whole genome shotgun (WGS) entry which is preliminary data.</text>
</comment>
<dbReference type="InterPro" id="IPR004330">
    <property type="entry name" value="FAR1_DNA_bnd_dom"/>
</dbReference>
<evidence type="ECO:0000256" key="1">
    <source>
        <dbReference type="SAM" id="SignalP"/>
    </source>
</evidence>